<gene>
    <name evidence="2" type="ORF">GCM10022388_20390</name>
</gene>
<keyword evidence="3" id="KW-1185">Reference proteome</keyword>
<accession>A0ABP7UVG1</accession>
<dbReference type="PROSITE" id="PS50075">
    <property type="entry name" value="CARRIER"/>
    <property type="match status" value="1"/>
</dbReference>
<dbReference type="Gene3D" id="1.10.1200.10">
    <property type="entry name" value="ACP-like"/>
    <property type="match status" value="1"/>
</dbReference>
<dbReference type="RefSeq" id="WP_345094213.1">
    <property type="nucleotide sequence ID" value="NZ_BAABCS010000019.1"/>
</dbReference>
<evidence type="ECO:0000259" key="1">
    <source>
        <dbReference type="PROSITE" id="PS50075"/>
    </source>
</evidence>
<evidence type="ECO:0000313" key="2">
    <source>
        <dbReference type="EMBL" id="GAA4053874.1"/>
    </source>
</evidence>
<dbReference type="SUPFAM" id="SSF47336">
    <property type="entry name" value="ACP-like"/>
    <property type="match status" value="1"/>
</dbReference>
<evidence type="ECO:0000313" key="3">
    <source>
        <dbReference type="Proteomes" id="UP001500426"/>
    </source>
</evidence>
<dbReference type="InterPro" id="IPR009081">
    <property type="entry name" value="PP-bd_ACP"/>
</dbReference>
<name>A0ABP7UVG1_9FLAO</name>
<comment type="caution">
    <text evidence="2">The sequence shown here is derived from an EMBL/GenBank/DDBJ whole genome shotgun (WGS) entry which is preliminary data.</text>
</comment>
<sequence length="76" mass="8849">MEQKFIELFKEVLEAEDQDVNLTDKFRDFDNWDSLTNLSLIAMIDDDFGVHIQHSDFKNLSTIADLIETIKAKNKS</sequence>
<feature type="domain" description="Carrier" evidence="1">
    <location>
        <begin position="1"/>
        <end position="74"/>
    </location>
</feature>
<dbReference type="Proteomes" id="UP001500426">
    <property type="component" value="Unassembled WGS sequence"/>
</dbReference>
<proteinExistence type="predicted"/>
<dbReference type="EMBL" id="BAABCS010000019">
    <property type="protein sequence ID" value="GAA4053874.1"/>
    <property type="molecule type" value="Genomic_DNA"/>
</dbReference>
<protein>
    <recommendedName>
        <fullName evidence="1">Carrier domain-containing protein</fullName>
    </recommendedName>
</protein>
<dbReference type="InterPro" id="IPR036736">
    <property type="entry name" value="ACP-like_sf"/>
</dbReference>
<dbReference type="Pfam" id="PF00550">
    <property type="entry name" value="PP-binding"/>
    <property type="match status" value="1"/>
</dbReference>
<reference evidence="3" key="1">
    <citation type="journal article" date="2019" name="Int. J. Syst. Evol. Microbiol.">
        <title>The Global Catalogue of Microorganisms (GCM) 10K type strain sequencing project: providing services to taxonomists for standard genome sequencing and annotation.</title>
        <authorList>
            <consortium name="The Broad Institute Genomics Platform"/>
            <consortium name="The Broad Institute Genome Sequencing Center for Infectious Disease"/>
            <person name="Wu L."/>
            <person name="Ma J."/>
        </authorList>
    </citation>
    <scope>NUCLEOTIDE SEQUENCE [LARGE SCALE GENOMIC DNA]</scope>
    <source>
        <strain evidence="3">JCM 17068</strain>
    </source>
</reference>
<organism evidence="2 3">
    <name type="scientific">Flavobacterium chungnamense</name>
    <dbReference type="NCBI Taxonomy" id="706182"/>
    <lineage>
        <taxon>Bacteria</taxon>
        <taxon>Pseudomonadati</taxon>
        <taxon>Bacteroidota</taxon>
        <taxon>Flavobacteriia</taxon>
        <taxon>Flavobacteriales</taxon>
        <taxon>Flavobacteriaceae</taxon>
        <taxon>Flavobacterium</taxon>
    </lineage>
</organism>